<dbReference type="RefSeq" id="WP_104763344.1">
    <property type="nucleotide sequence ID" value="NZ_FZPM01000019.1"/>
</dbReference>
<sequence>MNYKIYCKVFVLPIILTLSGLSTFFFMFDSTMISRQQDTITIPQEHQTITKNDALIHLDNDTEEHNNRSINIAFITTPLAVSDTKLDTPNNKTKQSYANKNFKQSPIEQPTAHSILHPYLERNTYAIEVKKQHQYNVNQKINMPKWIILSQPIAIYETPNTNGIILYTALKGEKVQLIAQHNAALCYLSKNPLINSVWNLVRYKNQKNEYIHGYTLQSSLEYAL</sequence>
<dbReference type="EMBL" id="NXLW01000016">
    <property type="protein sequence ID" value="RDU70866.1"/>
    <property type="molecule type" value="Genomic_DNA"/>
</dbReference>
<name>A0A3D8J0Y2_9HELI</name>
<reference evidence="2 3" key="1">
    <citation type="submission" date="2018-04" db="EMBL/GenBank/DDBJ databases">
        <title>Novel Campyloabacter and Helicobacter Species and Strains.</title>
        <authorList>
            <person name="Mannion A.J."/>
            <person name="Shen Z."/>
            <person name="Fox J.G."/>
        </authorList>
    </citation>
    <scope>NUCLEOTIDE SEQUENCE [LARGE SCALE GENOMIC DNA]</scope>
    <source>
        <strain evidence="2 3">MIT 97-5075</strain>
    </source>
</reference>
<keyword evidence="1" id="KW-1133">Transmembrane helix</keyword>
<gene>
    <name evidence="2" type="ORF">CQA66_07580</name>
</gene>
<protein>
    <recommendedName>
        <fullName evidence="4">SH3 domain-containing protein</fullName>
    </recommendedName>
</protein>
<keyword evidence="1" id="KW-0472">Membrane</keyword>
<comment type="caution">
    <text evidence="2">The sequence shown here is derived from an EMBL/GenBank/DDBJ whole genome shotgun (WGS) entry which is preliminary data.</text>
</comment>
<keyword evidence="3" id="KW-1185">Reference proteome</keyword>
<evidence type="ECO:0000313" key="3">
    <source>
        <dbReference type="Proteomes" id="UP000256424"/>
    </source>
</evidence>
<keyword evidence="1" id="KW-0812">Transmembrane</keyword>
<feature type="transmembrane region" description="Helical" evidence="1">
    <location>
        <begin position="9"/>
        <end position="28"/>
    </location>
</feature>
<evidence type="ECO:0000313" key="2">
    <source>
        <dbReference type="EMBL" id="RDU70866.1"/>
    </source>
</evidence>
<accession>A0A3D8J0Y2</accession>
<evidence type="ECO:0000256" key="1">
    <source>
        <dbReference type="SAM" id="Phobius"/>
    </source>
</evidence>
<dbReference type="AlphaFoldDB" id="A0A3D8J0Y2"/>
<proteinExistence type="predicted"/>
<organism evidence="2 3">
    <name type="scientific">Helicobacter aurati</name>
    <dbReference type="NCBI Taxonomy" id="137778"/>
    <lineage>
        <taxon>Bacteria</taxon>
        <taxon>Pseudomonadati</taxon>
        <taxon>Campylobacterota</taxon>
        <taxon>Epsilonproteobacteria</taxon>
        <taxon>Campylobacterales</taxon>
        <taxon>Helicobacteraceae</taxon>
        <taxon>Helicobacter</taxon>
    </lineage>
</organism>
<evidence type="ECO:0008006" key="4">
    <source>
        <dbReference type="Google" id="ProtNLM"/>
    </source>
</evidence>
<dbReference type="Proteomes" id="UP000256424">
    <property type="component" value="Unassembled WGS sequence"/>
</dbReference>